<dbReference type="EMBL" id="AZIM01005058">
    <property type="protein sequence ID" value="ETE59976.1"/>
    <property type="molecule type" value="Genomic_DNA"/>
</dbReference>
<feature type="domain" description="Retrotransposon gag" evidence="1">
    <location>
        <begin position="126"/>
        <end position="205"/>
    </location>
</feature>
<organism evidence="2 3">
    <name type="scientific">Ophiophagus hannah</name>
    <name type="common">King cobra</name>
    <name type="synonym">Naja hannah</name>
    <dbReference type="NCBI Taxonomy" id="8665"/>
    <lineage>
        <taxon>Eukaryota</taxon>
        <taxon>Metazoa</taxon>
        <taxon>Chordata</taxon>
        <taxon>Craniata</taxon>
        <taxon>Vertebrata</taxon>
        <taxon>Euteleostomi</taxon>
        <taxon>Lepidosauria</taxon>
        <taxon>Squamata</taxon>
        <taxon>Bifurcata</taxon>
        <taxon>Unidentata</taxon>
        <taxon>Episquamata</taxon>
        <taxon>Toxicofera</taxon>
        <taxon>Serpentes</taxon>
        <taxon>Colubroidea</taxon>
        <taxon>Elapidae</taxon>
        <taxon>Elapinae</taxon>
        <taxon>Ophiophagus</taxon>
    </lineage>
</organism>
<protein>
    <recommendedName>
        <fullName evidence="1">Retrotransposon gag domain-containing protein</fullName>
    </recommendedName>
</protein>
<evidence type="ECO:0000313" key="3">
    <source>
        <dbReference type="Proteomes" id="UP000018936"/>
    </source>
</evidence>
<dbReference type="Proteomes" id="UP000018936">
    <property type="component" value="Unassembled WGS sequence"/>
</dbReference>
<proteinExistence type="predicted"/>
<dbReference type="Pfam" id="PF03732">
    <property type="entry name" value="Retrotrans_gag"/>
    <property type="match status" value="1"/>
</dbReference>
<accession>V8NDF7</accession>
<keyword evidence="3" id="KW-1185">Reference proteome</keyword>
<evidence type="ECO:0000259" key="1">
    <source>
        <dbReference type="Pfam" id="PF03732"/>
    </source>
</evidence>
<comment type="caution">
    <text evidence="2">The sequence shown here is derived from an EMBL/GenBank/DDBJ whole genome shotgun (WGS) entry which is preliminary data.</text>
</comment>
<dbReference type="AlphaFoldDB" id="V8NDF7"/>
<sequence>MEVLGVVYLVVLGPGPGAGQAQAFASLSQPQPATLGSVAQGTVPPHWAYYPGHSWVQAQWTPALMPPMPLAAPPPPARPAAPPQFKAAFDRDPDKLAFFLNRVWAHIDEYVSDYPSDQSMIQAITKKFKREAAEWMNQLHNKDVPELGNVDSCFLQELRDRFKDESQAQESEAEIKEMKQRGCPAKEYIREFRRVAGKLQHWPEHLLILL</sequence>
<feature type="non-terminal residue" evidence="2">
    <location>
        <position position="1"/>
    </location>
</feature>
<reference evidence="2 3" key="1">
    <citation type="journal article" date="2013" name="Proc. Natl. Acad. Sci. U.S.A.">
        <title>The king cobra genome reveals dynamic gene evolution and adaptation in the snake venom system.</title>
        <authorList>
            <person name="Vonk F.J."/>
            <person name="Casewell N.R."/>
            <person name="Henkel C.V."/>
            <person name="Heimberg A.M."/>
            <person name="Jansen H.J."/>
            <person name="McCleary R.J."/>
            <person name="Kerkkamp H.M."/>
            <person name="Vos R.A."/>
            <person name="Guerreiro I."/>
            <person name="Calvete J.J."/>
            <person name="Wuster W."/>
            <person name="Woods A.E."/>
            <person name="Logan J.M."/>
            <person name="Harrison R.A."/>
            <person name="Castoe T.A."/>
            <person name="de Koning A.P."/>
            <person name="Pollock D.D."/>
            <person name="Yandell M."/>
            <person name="Calderon D."/>
            <person name="Renjifo C."/>
            <person name="Currier R.B."/>
            <person name="Salgado D."/>
            <person name="Pla D."/>
            <person name="Sanz L."/>
            <person name="Hyder A.S."/>
            <person name="Ribeiro J.M."/>
            <person name="Arntzen J.W."/>
            <person name="van den Thillart G.E."/>
            <person name="Boetzer M."/>
            <person name="Pirovano W."/>
            <person name="Dirks R.P."/>
            <person name="Spaink H.P."/>
            <person name="Duboule D."/>
            <person name="McGlinn E."/>
            <person name="Kini R.M."/>
            <person name="Richardson M.K."/>
        </authorList>
    </citation>
    <scope>NUCLEOTIDE SEQUENCE</scope>
    <source>
        <tissue evidence="2">Blood</tissue>
    </source>
</reference>
<name>V8NDF7_OPHHA</name>
<evidence type="ECO:0000313" key="2">
    <source>
        <dbReference type="EMBL" id="ETE59976.1"/>
    </source>
</evidence>
<dbReference type="InterPro" id="IPR005162">
    <property type="entry name" value="Retrotrans_gag_dom"/>
</dbReference>
<gene>
    <name evidence="2" type="ORF">L345_14287</name>
</gene>